<reference evidence="1" key="1">
    <citation type="submission" date="2021-05" db="EMBL/GenBank/DDBJ databases">
        <authorList>
            <person name="Scholz U."/>
            <person name="Mascher M."/>
            <person name="Fiebig A."/>
        </authorList>
    </citation>
    <scope>NUCLEOTIDE SEQUENCE [LARGE SCALE GENOMIC DNA]</scope>
</reference>
<dbReference type="EnsemblPlants" id="AVESA.00010b.r2.5AG0812260.1">
    <property type="protein sequence ID" value="AVESA.00010b.r2.5AG0812260.1.CDS.1"/>
    <property type="gene ID" value="AVESA.00010b.r2.5AG0812260"/>
</dbReference>
<reference evidence="1" key="2">
    <citation type="submission" date="2025-09" db="UniProtKB">
        <authorList>
            <consortium name="EnsemblPlants"/>
        </authorList>
    </citation>
    <scope>IDENTIFICATION</scope>
</reference>
<sequence>MATSAALVFAGKSVATTAISFLINKAFSYINEHFKSEEMDEVKNRLLLAMPQIQAVLDVVSPERVREQSSALDAWLWQLRDAVEAAEDAINELEYYEHEEKAKDRKVSDRGSPFAKMKRKFVRSVKSVPVFKKITHGDTLKRLVKSVDGLDKAAAGVVSFLNLTDRLSGCSSTSNLQKLVDNSRQTGSTLSSTIFVGREKEKEQIIGWLANTSSLESGETGVTRTNSIPIISVVGHGGMGKTTLAQSICEQDEVLKHFKVIWITVSTSFNATSVTSKILECVTGAKPNADHLEPLQQDLKEKLKSIKFLLVLDDVWEDKKRDEWEKLFAPLRKLNTAGSKILLTTRMQSVADMAVKVMGAKRGHFLTLQGLEEDENLELFIHHAFSGLNPGDYVYLKSIGGQIAKKLRGCPLVTKVVGEHLQGSMTFEYWSRFLDQGLEHFKGTQDDIMKVLRLSYYHLPTELQICFWYCCIFPQDYPFEKEELVRLWIGSGLISQSAGDNQTLEDSAQQFLAQLTRKSFFDLKSKACGWEHPEKYVMHDLMHELARNVSTGECARIDDLAQLKDEKDTVRHVCIVNIHSFSADEFKKEISHFKNVRTIIFFNHRKVENDVAFETIHETYQSLRLFHSKVKNTFSFADQLGNLKHLRYNSTMYVGLPNYITCWYFLVVQVWRQNI</sequence>
<accession>A0ACD5XLM5</accession>
<proteinExistence type="predicted"/>
<dbReference type="Proteomes" id="UP001732700">
    <property type="component" value="Chromosome 5A"/>
</dbReference>
<keyword evidence="2" id="KW-1185">Reference proteome</keyword>
<name>A0ACD5XLM5_AVESA</name>
<evidence type="ECO:0000313" key="2">
    <source>
        <dbReference type="Proteomes" id="UP001732700"/>
    </source>
</evidence>
<organism evidence="1 2">
    <name type="scientific">Avena sativa</name>
    <name type="common">Oat</name>
    <dbReference type="NCBI Taxonomy" id="4498"/>
    <lineage>
        <taxon>Eukaryota</taxon>
        <taxon>Viridiplantae</taxon>
        <taxon>Streptophyta</taxon>
        <taxon>Embryophyta</taxon>
        <taxon>Tracheophyta</taxon>
        <taxon>Spermatophyta</taxon>
        <taxon>Magnoliopsida</taxon>
        <taxon>Liliopsida</taxon>
        <taxon>Poales</taxon>
        <taxon>Poaceae</taxon>
        <taxon>BOP clade</taxon>
        <taxon>Pooideae</taxon>
        <taxon>Poodae</taxon>
        <taxon>Poeae</taxon>
        <taxon>Poeae Chloroplast Group 1 (Aveneae type)</taxon>
        <taxon>Aveninae</taxon>
        <taxon>Avena</taxon>
    </lineage>
</organism>
<protein>
    <submittedName>
        <fullName evidence="1">Uncharacterized protein</fullName>
    </submittedName>
</protein>
<evidence type="ECO:0000313" key="1">
    <source>
        <dbReference type="EnsemblPlants" id="AVESA.00010b.r2.5AG0812260.1.CDS.1"/>
    </source>
</evidence>